<accession>A0A8H4LJ79</accession>
<dbReference type="GO" id="GO:0008299">
    <property type="term" value="P:isoprenoid biosynthetic process"/>
    <property type="evidence" value="ECO:0007669"/>
    <property type="project" value="UniProtKB-ARBA"/>
</dbReference>
<comment type="similarity">
    <text evidence="2 4">Belongs to the terpene synthase family.</text>
</comment>
<comment type="cofactor">
    <cofactor evidence="1 4">
        <name>Mg(2+)</name>
        <dbReference type="ChEBI" id="CHEBI:18420"/>
    </cofactor>
</comment>
<evidence type="ECO:0000256" key="4">
    <source>
        <dbReference type="RuleBase" id="RU366034"/>
    </source>
</evidence>
<dbReference type="PANTHER" id="PTHR35201:SF4">
    <property type="entry name" value="BETA-PINACENE SYNTHASE-RELATED"/>
    <property type="match status" value="1"/>
</dbReference>
<dbReference type="AlphaFoldDB" id="A0A8H4LJ79"/>
<dbReference type="OrthoDB" id="2861623at2759"/>
<dbReference type="Gene3D" id="1.10.600.10">
    <property type="entry name" value="Farnesyl Diphosphate Synthase"/>
    <property type="match status" value="1"/>
</dbReference>
<dbReference type="SUPFAM" id="SSF48576">
    <property type="entry name" value="Terpenoid synthases"/>
    <property type="match status" value="1"/>
</dbReference>
<comment type="caution">
    <text evidence="5">The sequence shown here is derived from an EMBL/GenBank/DDBJ whole genome shotgun (WGS) entry which is preliminary data.</text>
</comment>
<keyword evidence="3 4" id="KW-0460">Magnesium</keyword>
<dbReference type="GO" id="GO:0046872">
    <property type="term" value="F:metal ion binding"/>
    <property type="evidence" value="ECO:0007669"/>
    <property type="project" value="UniProtKB-KW"/>
</dbReference>
<dbReference type="Pfam" id="PF19086">
    <property type="entry name" value="Terpene_syn_C_2"/>
    <property type="match status" value="1"/>
</dbReference>
<evidence type="ECO:0000313" key="5">
    <source>
        <dbReference type="EMBL" id="KAF4469776.1"/>
    </source>
</evidence>
<sequence length="300" mass="33703">MAVAVSRPELVAQLRGQDLVVPNISTALHNWPHDRVPKKAETATKEIDAEVASLSQDFEAAQAFRRETIAWVRYCLKVSDETDNVPEPANPIIAFFKILADAAIGVYDLEHRLVLFDEVEKFIQATGTEQAQRLSPFLPTVEDYATNRIHTSAVNIICFFIEYGCDIMLPAEVLIDPDMCVIWNSTNRIVWAHNDLFSLKKEVAQDTVDSLVPLLFHEKGSLDRAVAAVIGITETAMADLEASERALVAKHWGNLKLQHDLQKYIDGCKYICTGNLAWSLQTKRYGISDYINSDCLRIRL</sequence>
<dbReference type="PANTHER" id="PTHR35201">
    <property type="entry name" value="TERPENE SYNTHASE"/>
    <property type="match status" value="1"/>
</dbReference>
<keyword evidence="4" id="KW-0479">Metal-binding</keyword>
<dbReference type="GO" id="GO:0010333">
    <property type="term" value="F:terpene synthase activity"/>
    <property type="evidence" value="ECO:0007669"/>
    <property type="project" value="InterPro"/>
</dbReference>
<organism evidence="5 6">
    <name type="scientific">Fusarium albosuccineum</name>
    <dbReference type="NCBI Taxonomy" id="1237068"/>
    <lineage>
        <taxon>Eukaryota</taxon>
        <taxon>Fungi</taxon>
        <taxon>Dikarya</taxon>
        <taxon>Ascomycota</taxon>
        <taxon>Pezizomycotina</taxon>
        <taxon>Sordariomycetes</taxon>
        <taxon>Hypocreomycetidae</taxon>
        <taxon>Hypocreales</taxon>
        <taxon>Nectriaceae</taxon>
        <taxon>Fusarium</taxon>
        <taxon>Fusarium decemcellulare species complex</taxon>
    </lineage>
</organism>
<dbReference type="InterPro" id="IPR008949">
    <property type="entry name" value="Isoprenoid_synthase_dom_sf"/>
</dbReference>
<evidence type="ECO:0000256" key="2">
    <source>
        <dbReference type="ARBA" id="ARBA00006333"/>
    </source>
</evidence>
<name>A0A8H4LJ79_9HYPO</name>
<reference evidence="5 6" key="1">
    <citation type="submission" date="2020-01" db="EMBL/GenBank/DDBJ databases">
        <title>Identification and distribution of gene clusters putatively required for synthesis of sphingolipid metabolism inhibitors in phylogenetically diverse species of the filamentous fungus Fusarium.</title>
        <authorList>
            <person name="Kim H.-S."/>
            <person name="Busman M."/>
            <person name="Brown D.W."/>
            <person name="Divon H."/>
            <person name="Uhlig S."/>
            <person name="Proctor R.H."/>
        </authorList>
    </citation>
    <scope>NUCLEOTIDE SEQUENCE [LARGE SCALE GENOMIC DNA]</scope>
    <source>
        <strain evidence="5 6">NRRL 20459</strain>
    </source>
</reference>
<dbReference type="Proteomes" id="UP000554235">
    <property type="component" value="Unassembled WGS sequence"/>
</dbReference>
<dbReference type="EMBL" id="JAADYS010000434">
    <property type="protein sequence ID" value="KAF4469776.1"/>
    <property type="molecule type" value="Genomic_DNA"/>
</dbReference>
<evidence type="ECO:0000256" key="3">
    <source>
        <dbReference type="ARBA" id="ARBA00022842"/>
    </source>
</evidence>
<gene>
    <name evidence="5" type="ORF">FALBO_3330</name>
</gene>
<evidence type="ECO:0000313" key="6">
    <source>
        <dbReference type="Proteomes" id="UP000554235"/>
    </source>
</evidence>
<keyword evidence="4" id="KW-0456">Lyase</keyword>
<protein>
    <recommendedName>
        <fullName evidence="4">Terpene synthase</fullName>
        <ecNumber evidence="4">4.2.3.-</ecNumber>
    </recommendedName>
</protein>
<keyword evidence="6" id="KW-1185">Reference proteome</keyword>
<evidence type="ECO:0000256" key="1">
    <source>
        <dbReference type="ARBA" id="ARBA00001946"/>
    </source>
</evidence>
<dbReference type="EC" id="4.2.3.-" evidence="4"/>
<dbReference type="InterPro" id="IPR034686">
    <property type="entry name" value="Terpene_cyclase-like_2"/>
</dbReference>
<proteinExistence type="inferred from homology"/>